<dbReference type="EMBL" id="JH717848">
    <property type="protein sequence ID" value="EWY83085.1"/>
    <property type="molecule type" value="Genomic_DNA"/>
</dbReference>
<proteinExistence type="predicted"/>
<evidence type="ECO:0000313" key="1">
    <source>
        <dbReference type="EMBL" id="EWY83085.1"/>
    </source>
</evidence>
<organism evidence="1 2">
    <name type="scientific">Fusarium oxysporum NRRL 32931</name>
    <dbReference type="NCBI Taxonomy" id="660029"/>
    <lineage>
        <taxon>Eukaryota</taxon>
        <taxon>Fungi</taxon>
        <taxon>Dikarya</taxon>
        <taxon>Ascomycota</taxon>
        <taxon>Pezizomycotina</taxon>
        <taxon>Sordariomycetes</taxon>
        <taxon>Hypocreomycetidae</taxon>
        <taxon>Hypocreales</taxon>
        <taxon>Nectriaceae</taxon>
        <taxon>Fusarium</taxon>
        <taxon>Fusarium oxysporum species complex</taxon>
    </lineage>
</organism>
<protein>
    <submittedName>
        <fullName evidence="1">Uncharacterized protein</fullName>
    </submittedName>
</protein>
<sequence length="40" mass="4584">MSDRSPYGKYENWTERQKLDPYVGHSQGVKDVLIYGVAPV</sequence>
<dbReference type="HOGENOM" id="CLU_3299372_0_0_1"/>
<reference evidence="1 2" key="1">
    <citation type="submission" date="2011-06" db="EMBL/GenBank/DDBJ databases">
        <title>The Genome Sequence of Fusarium oxysporum FOSC 3-a.</title>
        <authorList>
            <consortium name="The Broad Institute Genome Sequencing Platform"/>
            <person name="Ma L.-J."/>
            <person name="Gale L.R."/>
            <person name="Schwartz D.C."/>
            <person name="Zhou S."/>
            <person name="Corby-Kistler H."/>
            <person name="Young S.K."/>
            <person name="Zeng Q."/>
            <person name="Gargeya S."/>
            <person name="Fitzgerald M."/>
            <person name="Haas B."/>
            <person name="Abouelleil A."/>
            <person name="Alvarado L."/>
            <person name="Arachchi H.M."/>
            <person name="Berlin A."/>
            <person name="Brown A."/>
            <person name="Chapman S.B."/>
            <person name="Chen Z."/>
            <person name="Dunbar C."/>
            <person name="Freedman E."/>
            <person name="Gearin G."/>
            <person name="Gellesch M."/>
            <person name="Goldberg J."/>
            <person name="Griggs A."/>
            <person name="Gujja S."/>
            <person name="Heiman D."/>
            <person name="Howarth C."/>
            <person name="Larson L."/>
            <person name="Lui A."/>
            <person name="MacDonald P.J.P."/>
            <person name="Mehta T."/>
            <person name="Montmayeur A."/>
            <person name="Murphy C."/>
            <person name="Neiman D."/>
            <person name="Pearson M."/>
            <person name="Priest M."/>
            <person name="Roberts A."/>
            <person name="Saif S."/>
            <person name="Shea T."/>
            <person name="Shenoy N."/>
            <person name="Sisk P."/>
            <person name="Stolte C."/>
            <person name="Sykes S."/>
            <person name="Wortman J."/>
            <person name="Nusbaum C."/>
            <person name="Birren B."/>
        </authorList>
    </citation>
    <scope>NUCLEOTIDE SEQUENCE [LARGE SCALE GENOMIC DNA]</scope>
    <source>
        <strain evidence="2">FOSC 3-a</strain>
    </source>
</reference>
<accession>W9HQ30</accession>
<dbReference type="Proteomes" id="UP000030753">
    <property type="component" value="Unassembled WGS sequence"/>
</dbReference>
<evidence type="ECO:0000313" key="2">
    <source>
        <dbReference type="Proteomes" id="UP000030753"/>
    </source>
</evidence>
<gene>
    <name evidence="1" type="ORF">FOYG_15158</name>
</gene>
<dbReference type="AlphaFoldDB" id="W9HQ30"/>
<name>W9HQ30_FUSOX</name>